<feature type="compositionally biased region" description="Basic and acidic residues" evidence="11">
    <location>
        <begin position="350"/>
        <end position="359"/>
    </location>
</feature>
<dbReference type="PANTHER" id="PTHR12825:SF0">
    <property type="entry name" value="VESICLE TRANSPORT PROTEIN SEC20"/>
    <property type="match status" value="1"/>
</dbReference>
<evidence type="ECO:0000256" key="7">
    <source>
        <dbReference type="ARBA" id="ARBA00023054"/>
    </source>
</evidence>
<evidence type="ECO:0000256" key="10">
    <source>
        <dbReference type="SAM" id="Coils"/>
    </source>
</evidence>
<reference evidence="13 14" key="1">
    <citation type="journal article" date="2016" name="Front. Microbiol.">
        <title>Genome and transcriptome sequences reveal the specific parasitism of the nematophagous Purpureocillium lilacinum 36-1.</title>
        <authorList>
            <person name="Xie J."/>
            <person name="Li S."/>
            <person name="Mo C."/>
            <person name="Xiao X."/>
            <person name="Peng D."/>
            <person name="Wang G."/>
            <person name="Xiao Y."/>
        </authorList>
    </citation>
    <scope>NUCLEOTIDE SEQUENCE [LARGE SCALE GENOMIC DNA]</scope>
    <source>
        <strain evidence="13 14">36-1</strain>
    </source>
</reference>
<evidence type="ECO:0000256" key="9">
    <source>
        <dbReference type="ARBA" id="ARBA00037934"/>
    </source>
</evidence>
<proteinExistence type="inferred from homology"/>
<evidence type="ECO:0000256" key="3">
    <source>
        <dbReference type="ARBA" id="ARBA00022692"/>
    </source>
</evidence>
<comment type="subcellular location">
    <subcellularLocation>
        <location evidence="1">Endoplasmic reticulum membrane</location>
        <topology evidence="1">Single-pass type IV membrane protein</topology>
    </subcellularLocation>
</comment>
<feature type="domain" description="Sec20 C-terminal" evidence="12">
    <location>
        <begin position="195"/>
        <end position="282"/>
    </location>
</feature>
<dbReference type="PANTHER" id="PTHR12825">
    <property type="entry name" value="BNIP1-RELATED"/>
    <property type="match status" value="1"/>
</dbReference>
<keyword evidence="3" id="KW-0812">Transmembrane</keyword>
<evidence type="ECO:0000256" key="11">
    <source>
        <dbReference type="SAM" id="MobiDB-lite"/>
    </source>
</evidence>
<evidence type="ECO:0000256" key="2">
    <source>
        <dbReference type="ARBA" id="ARBA00022448"/>
    </source>
</evidence>
<dbReference type="Pfam" id="PF03908">
    <property type="entry name" value="Sec20"/>
    <property type="match status" value="1"/>
</dbReference>
<feature type="region of interest" description="Disordered" evidence="11">
    <location>
        <begin position="309"/>
        <end position="423"/>
    </location>
</feature>
<sequence length="423" mass="46443">MSLEGLQERLTALQETTSQLRDLIERLANLKFQPGSVPLGTDEEGSPSGELSAEIGQILRGGLEEQELLREEARFARPEGHDKARLTEGVERLGGELVRGVYYSYRAAFRKARLAAKKSLEQAQRQERALLIQSFSVPVSEAASPTGTPSSDDAVLGAQAQLRSTLRQHHHQHHTQHQKSSLSQQDQQTVGASGNVTDALRRTHDLIAAELARSEFAHQTLEESSAALRQLGESYASLEGMLARSRDLLGALLRSQKSDTWYLQTSMYMLLATGAWLVFRRLLYGPAWWLVWLPLRIVFGVGSRAGSAVMQGRGSGGAGESGRAQVGQQDGREGLPVEGLPDEDLPTARVGRDEERAGEEADPDSMVEQVGKIIDAANEADELGSIPDEEDQPRNPKKRMWEEEEGDSQVPSQGDEAHVRDEL</sequence>
<accession>A0A2U3EII7</accession>
<dbReference type="GO" id="GO:0006890">
    <property type="term" value="P:retrograde vesicle-mediated transport, Golgi to endoplasmic reticulum"/>
    <property type="evidence" value="ECO:0007669"/>
    <property type="project" value="InterPro"/>
</dbReference>
<feature type="compositionally biased region" description="Basic residues" evidence="11">
    <location>
        <begin position="166"/>
        <end position="177"/>
    </location>
</feature>
<keyword evidence="5" id="KW-0931">ER-Golgi transport</keyword>
<dbReference type="GO" id="GO:0031201">
    <property type="term" value="C:SNARE complex"/>
    <property type="evidence" value="ECO:0007669"/>
    <property type="project" value="TreeGrafter"/>
</dbReference>
<keyword evidence="6" id="KW-1133">Transmembrane helix</keyword>
<feature type="compositionally biased region" description="Acidic residues" evidence="11">
    <location>
        <begin position="378"/>
        <end position="391"/>
    </location>
</feature>
<keyword evidence="7 10" id="KW-0175">Coiled coil</keyword>
<organism evidence="13 14">
    <name type="scientific">Purpureocillium lilacinum</name>
    <name type="common">Paecilomyces lilacinus</name>
    <dbReference type="NCBI Taxonomy" id="33203"/>
    <lineage>
        <taxon>Eukaryota</taxon>
        <taxon>Fungi</taxon>
        <taxon>Dikarya</taxon>
        <taxon>Ascomycota</taxon>
        <taxon>Pezizomycotina</taxon>
        <taxon>Sordariomycetes</taxon>
        <taxon>Hypocreomycetidae</taxon>
        <taxon>Hypocreales</taxon>
        <taxon>Ophiocordycipitaceae</taxon>
        <taxon>Purpureocillium</taxon>
    </lineage>
</organism>
<comment type="caution">
    <text evidence="13">The sequence shown here is derived from an EMBL/GenBank/DDBJ whole genome shotgun (WGS) entry which is preliminary data.</text>
</comment>
<keyword evidence="2" id="KW-0813">Transport</keyword>
<dbReference type="GO" id="GO:0005789">
    <property type="term" value="C:endoplasmic reticulum membrane"/>
    <property type="evidence" value="ECO:0007669"/>
    <property type="project" value="UniProtKB-SubCell"/>
</dbReference>
<dbReference type="Proteomes" id="UP000245956">
    <property type="component" value="Unassembled WGS sequence"/>
</dbReference>
<comment type="similarity">
    <text evidence="9">Belongs to the SEC20 family.</text>
</comment>
<evidence type="ECO:0000256" key="8">
    <source>
        <dbReference type="ARBA" id="ARBA00023136"/>
    </source>
</evidence>
<keyword evidence="4" id="KW-0256">Endoplasmic reticulum</keyword>
<dbReference type="InterPro" id="IPR056173">
    <property type="entry name" value="Sec20_C"/>
</dbReference>
<dbReference type="EMBL" id="LCWV01000003">
    <property type="protein sequence ID" value="PWI74328.1"/>
    <property type="molecule type" value="Genomic_DNA"/>
</dbReference>
<feature type="region of interest" description="Disordered" evidence="11">
    <location>
        <begin position="165"/>
        <end position="192"/>
    </location>
</feature>
<keyword evidence="8" id="KW-0472">Membrane</keyword>
<evidence type="ECO:0000313" key="13">
    <source>
        <dbReference type="EMBL" id="PWI74328.1"/>
    </source>
</evidence>
<gene>
    <name evidence="13" type="ORF">PCL_07642</name>
</gene>
<evidence type="ECO:0000256" key="5">
    <source>
        <dbReference type="ARBA" id="ARBA00022892"/>
    </source>
</evidence>
<dbReference type="InterPro" id="IPR005606">
    <property type="entry name" value="Sec20"/>
</dbReference>
<evidence type="ECO:0000259" key="12">
    <source>
        <dbReference type="Pfam" id="PF03908"/>
    </source>
</evidence>
<evidence type="ECO:0000313" key="14">
    <source>
        <dbReference type="Proteomes" id="UP000245956"/>
    </source>
</evidence>
<evidence type="ECO:0000256" key="4">
    <source>
        <dbReference type="ARBA" id="ARBA00022824"/>
    </source>
</evidence>
<dbReference type="GO" id="GO:0005484">
    <property type="term" value="F:SNAP receptor activity"/>
    <property type="evidence" value="ECO:0007669"/>
    <property type="project" value="InterPro"/>
</dbReference>
<evidence type="ECO:0000256" key="6">
    <source>
        <dbReference type="ARBA" id="ARBA00022989"/>
    </source>
</evidence>
<dbReference type="AlphaFoldDB" id="A0A2U3EII7"/>
<feature type="coiled-coil region" evidence="10">
    <location>
        <begin position="3"/>
        <end position="33"/>
    </location>
</feature>
<name>A0A2U3EII7_PURLI</name>
<protein>
    <submittedName>
        <fullName evidence="13">Sec20 domain protein</fullName>
    </submittedName>
</protein>
<evidence type="ECO:0000256" key="1">
    <source>
        <dbReference type="ARBA" id="ARBA00004163"/>
    </source>
</evidence>